<proteinExistence type="inferred from homology"/>
<dbReference type="Gene3D" id="1.10.10.10">
    <property type="entry name" value="Winged helix-like DNA-binding domain superfamily/Winged helix DNA-binding domain"/>
    <property type="match status" value="1"/>
</dbReference>
<keyword evidence="3" id="KW-0238">DNA-binding</keyword>
<protein>
    <recommendedName>
        <fullName evidence="6">HTH lysR-type domain-containing protein</fullName>
    </recommendedName>
</protein>
<dbReference type="PROSITE" id="PS50931">
    <property type="entry name" value="HTH_LYSR"/>
    <property type="match status" value="1"/>
</dbReference>
<dbReference type="GO" id="GO:0003677">
    <property type="term" value="F:DNA binding"/>
    <property type="evidence" value="ECO:0007669"/>
    <property type="project" value="UniProtKB-KW"/>
</dbReference>
<dbReference type="Proteomes" id="UP000466607">
    <property type="component" value="Chromosome"/>
</dbReference>
<dbReference type="PANTHER" id="PTHR30346:SF28">
    <property type="entry name" value="HTH-TYPE TRANSCRIPTIONAL REGULATOR CYNR"/>
    <property type="match status" value="1"/>
</dbReference>
<dbReference type="GO" id="GO:0003700">
    <property type="term" value="F:DNA-binding transcription factor activity"/>
    <property type="evidence" value="ECO:0007669"/>
    <property type="project" value="InterPro"/>
</dbReference>
<dbReference type="InterPro" id="IPR036388">
    <property type="entry name" value="WH-like_DNA-bd_sf"/>
</dbReference>
<evidence type="ECO:0000256" key="3">
    <source>
        <dbReference type="ARBA" id="ARBA00023125"/>
    </source>
</evidence>
<feature type="domain" description="HTH lysR-type" evidence="6">
    <location>
        <begin position="1"/>
        <end position="43"/>
    </location>
</feature>
<dbReference type="EMBL" id="AP022586">
    <property type="protein sequence ID" value="BBY18644.1"/>
    <property type="molecule type" value="Genomic_DNA"/>
</dbReference>
<reference evidence="7 8" key="1">
    <citation type="journal article" date="2019" name="Emerg. Microbes Infect.">
        <title>Comprehensive subspecies identification of 175 nontuberculous mycobacteria species based on 7547 genomic profiles.</title>
        <authorList>
            <person name="Matsumoto Y."/>
            <person name="Kinjo T."/>
            <person name="Motooka D."/>
            <person name="Nabeya D."/>
            <person name="Jung N."/>
            <person name="Uechi K."/>
            <person name="Horii T."/>
            <person name="Iida T."/>
            <person name="Fujita J."/>
            <person name="Nakamura S."/>
        </authorList>
    </citation>
    <scope>NUCLEOTIDE SEQUENCE [LARGE SCALE GENOMIC DNA]</scope>
    <source>
        <strain evidence="7 8">JCM 17423</strain>
    </source>
</reference>
<dbReference type="GO" id="GO:0032993">
    <property type="term" value="C:protein-DNA complex"/>
    <property type="evidence" value="ECO:0007669"/>
    <property type="project" value="TreeGrafter"/>
</dbReference>
<dbReference type="PANTHER" id="PTHR30346">
    <property type="entry name" value="TRANSCRIPTIONAL DUAL REGULATOR HCAR-RELATED"/>
    <property type="match status" value="1"/>
</dbReference>
<gene>
    <name evidence="7" type="ORF">MLIT_42360</name>
</gene>
<keyword evidence="2" id="KW-0805">Transcription regulation</keyword>
<evidence type="ECO:0000313" key="8">
    <source>
        <dbReference type="Proteomes" id="UP000466607"/>
    </source>
</evidence>
<dbReference type="InterPro" id="IPR000847">
    <property type="entry name" value="LysR_HTH_N"/>
</dbReference>
<dbReference type="SUPFAM" id="SSF46785">
    <property type="entry name" value="Winged helix' DNA-binding domain"/>
    <property type="match status" value="1"/>
</dbReference>
<organism evidence="7 8">
    <name type="scientific">Mycolicibacterium litorale</name>
    <dbReference type="NCBI Taxonomy" id="758802"/>
    <lineage>
        <taxon>Bacteria</taxon>
        <taxon>Bacillati</taxon>
        <taxon>Actinomycetota</taxon>
        <taxon>Actinomycetes</taxon>
        <taxon>Mycobacteriales</taxon>
        <taxon>Mycobacteriaceae</taxon>
        <taxon>Mycolicibacterium</taxon>
    </lineage>
</organism>
<sequence length="56" mass="6206">MEPRQLEYFTAVADDMSFTRAAQRVHVVQSALSTSIKKLEDELPFSCSTGPASRSD</sequence>
<evidence type="ECO:0000259" key="6">
    <source>
        <dbReference type="PROSITE" id="PS50931"/>
    </source>
</evidence>
<comment type="similarity">
    <text evidence="1">Belongs to the LysR transcriptional regulatory family.</text>
</comment>
<name>A0AAD1MTQ5_9MYCO</name>
<accession>A0AAD1MTQ5</accession>
<dbReference type="Pfam" id="PF00126">
    <property type="entry name" value="HTH_1"/>
    <property type="match status" value="1"/>
</dbReference>
<dbReference type="AlphaFoldDB" id="A0AAD1MTQ5"/>
<dbReference type="InterPro" id="IPR036390">
    <property type="entry name" value="WH_DNA-bd_sf"/>
</dbReference>
<keyword evidence="8" id="KW-1185">Reference proteome</keyword>
<keyword evidence="5" id="KW-0804">Transcription</keyword>
<evidence type="ECO:0000256" key="2">
    <source>
        <dbReference type="ARBA" id="ARBA00023015"/>
    </source>
</evidence>
<evidence type="ECO:0000256" key="4">
    <source>
        <dbReference type="ARBA" id="ARBA00023159"/>
    </source>
</evidence>
<evidence type="ECO:0000256" key="1">
    <source>
        <dbReference type="ARBA" id="ARBA00009437"/>
    </source>
</evidence>
<keyword evidence="4" id="KW-0010">Activator</keyword>
<evidence type="ECO:0000256" key="5">
    <source>
        <dbReference type="ARBA" id="ARBA00023163"/>
    </source>
</evidence>
<evidence type="ECO:0000313" key="7">
    <source>
        <dbReference type="EMBL" id="BBY18644.1"/>
    </source>
</evidence>